<keyword evidence="1 2" id="KW-0663">Pyridoxal phosphate</keyword>
<dbReference type="Proteomes" id="UP000662783">
    <property type="component" value="Chromosome"/>
</dbReference>
<reference evidence="6" key="1">
    <citation type="submission" date="2021-02" db="EMBL/GenBank/DDBJ databases">
        <title>Fulvivirga sp. S481 isolated from sea water.</title>
        <authorList>
            <person name="Bae S.S."/>
            <person name="Baek K."/>
        </authorList>
    </citation>
    <scope>NUCLEOTIDE SEQUENCE</scope>
    <source>
        <strain evidence="6">S481</strain>
    </source>
</reference>
<dbReference type="HAMAP" id="MF_02087">
    <property type="entry name" value="PLP_homeostasis"/>
    <property type="match status" value="1"/>
</dbReference>
<dbReference type="RefSeq" id="WP_205723597.1">
    <property type="nucleotide sequence ID" value="NZ_CP070608.1"/>
</dbReference>
<dbReference type="InterPro" id="IPR029066">
    <property type="entry name" value="PLP-binding_barrel"/>
</dbReference>
<dbReference type="PIRSF" id="PIRSF004848">
    <property type="entry name" value="YBL036c_PLPDEIII"/>
    <property type="match status" value="1"/>
</dbReference>
<evidence type="ECO:0000256" key="3">
    <source>
        <dbReference type="PIRSR" id="PIRSR004848-1"/>
    </source>
</evidence>
<dbReference type="FunFam" id="3.20.20.10:FF:000018">
    <property type="entry name" value="Pyridoxal phosphate homeostasis protein"/>
    <property type="match status" value="1"/>
</dbReference>
<accession>A0A975A2Q4</accession>
<dbReference type="InterPro" id="IPR011078">
    <property type="entry name" value="PyrdxlP_homeostasis"/>
</dbReference>
<proteinExistence type="inferred from homology"/>
<evidence type="ECO:0000256" key="1">
    <source>
        <dbReference type="ARBA" id="ARBA00022898"/>
    </source>
</evidence>
<dbReference type="NCBIfam" id="TIGR00044">
    <property type="entry name" value="YggS family pyridoxal phosphate-dependent enzyme"/>
    <property type="match status" value="1"/>
</dbReference>
<dbReference type="Pfam" id="PF01168">
    <property type="entry name" value="Ala_racemase_N"/>
    <property type="match status" value="1"/>
</dbReference>
<dbReference type="AlphaFoldDB" id="A0A975A2Q4"/>
<dbReference type="CDD" id="cd00635">
    <property type="entry name" value="PLPDE_III_YBL036c_like"/>
    <property type="match status" value="1"/>
</dbReference>
<protein>
    <recommendedName>
        <fullName evidence="2">Pyridoxal phosphate homeostasis protein</fullName>
        <shortName evidence="2">PLP homeostasis protein</shortName>
    </recommendedName>
</protein>
<sequence>MDIKNNIEELINSLGSSNCKLVAVSKTKPISDIKEAYDAGQRIFGENKAQEMTEKQGELPEDIQWHMIGHLQRNKVKYIAPYVSLIHSVDSLKLLKEINKQAKKNNRVIDVLLQIHIAEEDTKFGLHKNELYELLHSVELPELHHIKIVGLMGMATFTDNEDQIRREFKFLADLFNSTRSDIQVDNVELTELSMGMSGDYKIAIEEGSTMIRVGSAIFGERNYN</sequence>
<dbReference type="PROSITE" id="PS01211">
    <property type="entry name" value="UPF0001"/>
    <property type="match status" value="1"/>
</dbReference>
<evidence type="ECO:0000256" key="4">
    <source>
        <dbReference type="RuleBase" id="RU004514"/>
    </source>
</evidence>
<evidence type="ECO:0000313" key="7">
    <source>
        <dbReference type="Proteomes" id="UP000662783"/>
    </source>
</evidence>
<comment type="cofactor">
    <cofactor evidence="3">
        <name>pyridoxal 5'-phosphate</name>
        <dbReference type="ChEBI" id="CHEBI:597326"/>
    </cofactor>
</comment>
<organism evidence="6 7">
    <name type="scientific">Fulvivirga lutea</name>
    <dbReference type="NCBI Taxonomy" id="2810512"/>
    <lineage>
        <taxon>Bacteria</taxon>
        <taxon>Pseudomonadati</taxon>
        <taxon>Bacteroidota</taxon>
        <taxon>Cytophagia</taxon>
        <taxon>Cytophagales</taxon>
        <taxon>Fulvivirgaceae</taxon>
        <taxon>Fulvivirga</taxon>
    </lineage>
</organism>
<feature type="modified residue" description="N6-(pyridoxal phosphate)lysine" evidence="2 3">
    <location>
        <position position="26"/>
    </location>
</feature>
<comment type="similarity">
    <text evidence="2 4">Belongs to the pyridoxal phosphate-binding protein YggS/PROSC family.</text>
</comment>
<evidence type="ECO:0000256" key="2">
    <source>
        <dbReference type="HAMAP-Rule" id="MF_02087"/>
    </source>
</evidence>
<dbReference type="SUPFAM" id="SSF51419">
    <property type="entry name" value="PLP-binding barrel"/>
    <property type="match status" value="1"/>
</dbReference>
<keyword evidence="7" id="KW-1185">Reference proteome</keyword>
<gene>
    <name evidence="6" type="ORF">JR347_08365</name>
</gene>
<dbReference type="InterPro" id="IPR001608">
    <property type="entry name" value="Ala_racemase_N"/>
</dbReference>
<dbReference type="Gene3D" id="3.20.20.10">
    <property type="entry name" value="Alanine racemase"/>
    <property type="match status" value="1"/>
</dbReference>
<dbReference type="PANTHER" id="PTHR10146">
    <property type="entry name" value="PROLINE SYNTHETASE CO-TRANSCRIBED BACTERIAL HOMOLOG PROTEIN"/>
    <property type="match status" value="1"/>
</dbReference>
<dbReference type="PANTHER" id="PTHR10146:SF14">
    <property type="entry name" value="PYRIDOXAL PHOSPHATE HOMEOSTASIS PROTEIN"/>
    <property type="match status" value="1"/>
</dbReference>
<comment type="function">
    <text evidence="2">Pyridoxal 5'-phosphate (PLP)-binding protein, which is involved in PLP homeostasis.</text>
</comment>
<dbReference type="KEGG" id="fuv:JR347_08365"/>
<dbReference type="GO" id="GO:0030170">
    <property type="term" value="F:pyridoxal phosphate binding"/>
    <property type="evidence" value="ECO:0007669"/>
    <property type="project" value="UniProtKB-UniRule"/>
</dbReference>
<name>A0A975A2Q4_9BACT</name>
<evidence type="ECO:0000313" key="6">
    <source>
        <dbReference type="EMBL" id="QSE99086.1"/>
    </source>
</evidence>
<dbReference type="EMBL" id="CP070608">
    <property type="protein sequence ID" value="QSE99086.1"/>
    <property type="molecule type" value="Genomic_DNA"/>
</dbReference>
<feature type="domain" description="Alanine racemase N-terminal" evidence="5">
    <location>
        <begin position="3"/>
        <end position="221"/>
    </location>
</feature>
<evidence type="ECO:0000259" key="5">
    <source>
        <dbReference type="Pfam" id="PF01168"/>
    </source>
</evidence>